<gene>
    <name evidence="2" type="ORF">Thi970DRAFT_04012</name>
</gene>
<reference evidence="3" key="1">
    <citation type="submission" date="2011-06" db="EMBL/GenBank/DDBJ databases">
        <authorList>
            <consortium name="US DOE Joint Genome Institute (JGI-PGF)"/>
            <person name="Lucas S."/>
            <person name="Han J."/>
            <person name="Lapidus A."/>
            <person name="Cheng J.-F."/>
            <person name="Goodwin L."/>
            <person name="Pitluck S."/>
            <person name="Peters L."/>
            <person name="Land M.L."/>
            <person name="Hauser L."/>
            <person name="Vogl K."/>
            <person name="Liu Z."/>
            <person name="Overmann J."/>
            <person name="Frigaard N.-U."/>
            <person name="Bryant D.A."/>
            <person name="Woyke T.J."/>
        </authorList>
    </citation>
    <scope>NUCLEOTIDE SEQUENCE [LARGE SCALE GENOMIC DNA]</scope>
    <source>
        <strain evidence="3">970</strain>
    </source>
</reference>
<proteinExistence type="predicted"/>
<evidence type="ECO:0000313" key="2">
    <source>
        <dbReference type="EMBL" id="EIC20379.1"/>
    </source>
</evidence>
<accession>H8Z4X2</accession>
<feature type="region of interest" description="Disordered" evidence="1">
    <location>
        <begin position="39"/>
        <end position="66"/>
    </location>
</feature>
<evidence type="ECO:0000313" key="3">
    <source>
        <dbReference type="Proteomes" id="UP000002964"/>
    </source>
</evidence>
<dbReference type="Proteomes" id="UP000002964">
    <property type="component" value="Unassembled WGS sequence"/>
</dbReference>
<keyword evidence="3" id="KW-1185">Reference proteome</keyword>
<organism evidence="2 3">
    <name type="scientific">Thiorhodovibrio frisius</name>
    <dbReference type="NCBI Taxonomy" id="631362"/>
    <lineage>
        <taxon>Bacteria</taxon>
        <taxon>Pseudomonadati</taxon>
        <taxon>Pseudomonadota</taxon>
        <taxon>Gammaproteobacteria</taxon>
        <taxon>Chromatiales</taxon>
        <taxon>Chromatiaceae</taxon>
        <taxon>Thiorhodovibrio</taxon>
    </lineage>
</organism>
<evidence type="ECO:0000256" key="1">
    <source>
        <dbReference type="SAM" id="MobiDB-lite"/>
    </source>
</evidence>
<evidence type="ECO:0008006" key="4">
    <source>
        <dbReference type="Google" id="ProtNLM"/>
    </source>
</evidence>
<dbReference type="RefSeq" id="WP_009150782.1">
    <property type="nucleotide sequence ID" value="NZ_CP121471.1"/>
</dbReference>
<reference evidence="2 3" key="2">
    <citation type="submission" date="2011-11" db="EMBL/GenBank/DDBJ databases">
        <authorList>
            <consortium name="US DOE Joint Genome Institute"/>
            <person name="Lucas S."/>
            <person name="Han J."/>
            <person name="Lapidus A."/>
            <person name="Cheng J.-F."/>
            <person name="Goodwin L."/>
            <person name="Pitluck S."/>
            <person name="Peters L."/>
            <person name="Ovchinnikova G."/>
            <person name="Zhang X."/>
            <person name="Detter J.C."/>
            <person name="Han C."/>
            <person name="Tapia R."/>
            <person name="Land M."/>
            <person name="Hauser L."/>
            <person name="Kyrpides N."/>
            <person name="Ivanova N."/>
            <person name="Pagani I."/>
            <person name="Vogl K."/>
            <person name="Liu Z."/>
            <person name="Overmann J."/>
            <person name="Frigaard N.-U."/>
            <person name="Bryant D."/>
            <person name="Woyke T."/>
        </authorList>
    </citation>
    <scope>NUCLEOTIDE SEQUENCE [LARGE SCALE GENOMIC DNA]</scope>
    <source>
        <strain evidence="2 3">970</strain>
    </source>
</reference>
<name>H8Z4X2_9GAMM</name>
<sequence length="106" mass="11543">MSAAKAKQIVWHGVGHTSLRLLALTALALPAFNCASAVAPAEESPRAQRPARHPAPSLTADQAAQRAWEQTGGHVISIRQQPDGYWVRMLSARGQVREIWIPSTNR</sequence>
<dbReference type="STRING" id="631362.Thi970DRAFT_04012"/>
<protein>
    <recommendedName>
        <fullName evidence="4">Peptidase propeptide domain-containing protein</fullName>
    </recommendedName>
</protein>
<dbReference type="EMBL" id="JH603170">
    <property type="protein sequence ID" value="EIC20379.1"/>
    <property type="molecule type" value="Genomic_DNA"/>
</dbReference>
<dbReference type="HOGENOM" id="CLU_2222034_0_0_6"/>
<dbReference type="AlphaFoldDB" id="H8Z4X2"/>